<keyword evidence="2" id="KW-1185">Reference proteome</keyword>
<organism evidence="1 2">
    <name type="scientific">Hypoxylon rubiginosum</name>
    <dbReference type="NCBI Taxonomy" id="110542"/>
    <lineage>
        <taxon>Eukaryota</taxon>
        <taxon>Fungi</taxon>
        <taxon>Dikarya</taxon>
        <taxon>Ascomycota</taxon>
        <taxon>Pezizomycotina</taxon>
        <taxon>Sordariomycetes</taxon>
        <taxon>Xylariomycetidae</taxon>
        <taxon>Xylariales</taxon>
        <taxon>Hypoxylaceae</taxon>
        <taxon>Hypoxylon</taxon>
    </lineage>
</organism>
<dbReference type="Proteomes" id="UP001497680">
    <property type="component" value="Unassembled WGS sequence"/>
</dbReference>
<evidence type="ECO:0000313" key="2">
    <source>
        <dbReference type="Proteomes" id="UP001497680"/>
    </source>
</evidence>
<dbReference type="EMBL" id="MU394287">
    <property type="protein sequence ID" value="KAI6091220.1"/>
    <property type="molecule type" value="Genomic_DNA"/>
</dbReference>
<evidence type="ECO:0000313" key="1">
    <source>
        <dbReference type="EMBL" id="KAI6091220.1"/>
    </source>
</evidence>
<keyword evidence="1" id="KW-0413">Isomerase</keyword>
<reference evidence="1 2" key="1">
    <citation type="journal article" date="2022" name="New Phytol.">
        <title>Ecological generalism drives hyperdiversity of secondary metabolite gene clusters in xylarialean endophytes.</title>
        <authorList>
            <person name="Franco M.E.E."/>
            <person name="Wisecaver J.H."/>
            <person name="Arnold A.E."/>
            <person name="Ju Y.M."/>
            <person name="Slot J.C."/>
            <person name="Ahrendt S."/>
            <person name="Moore L.P."/>
            <person name="Eastman K.E."/>
            <person name="Scott K."/>
            <person name="Konkel Z."/>
            <person name="Mondo S.J."/>
            <person name="Kuo A."/>
            <person name="Hayes R.D."/>
            <person name="Haridas S."/>
            <person name="Andreopoulos B."/>
            <person name="Riley R."/>
            <person name="LaButti K."/>
            <person name="Pangilinan J."/>
            <person name="Lipzen A."/>
            <person name="Amirebrahimi M."/>
            <person name="Yan J."/>
            <person name="Adam C."/>
            <person name="Keymanesh K."/>
            <person name="Ng V."/>
            <person name="Louie K."/>
            <person name="Northen T."/>
            <person name="Drula E."/>
            <person name="Henrissat B."/>
            <person name="Hsieh H.M."/>
            <person name="Youens-Clark K."/>
            <person name="Lutzoni F."/>
            <person name="Miadlikowska J."/>
            <person name="Eastwood D.C."/>
            <person name="Hamelin R.C."/>
            <person name="Grigoriev I.V."/>
            <person name="U'Ren J.M."/>
        </authorList>
    </citation>
    <scope>NUCLEOTIDE SEQUENCE [LARGE SCALE GENOMIC DNA]</scope>
    <source>
        <strain evidence="1 2">ER1909</strain>
    </source>
</reference>
<accession>A0ACC0DFC3</accession>
<protein>
    <submittedName>
        <fullName evidence="1">Isomerase YbhE</fullName>
    </submittedName>
</protein>
<sequence>MMPASGRMARARGVGLIATVVVIFLLASFLLTRQLIWIQFSQCQSIDELKHPTMWKGVFPAGLLSLGLAGSASATLLYVTSYAGTVTTLSLTLPDDDSAATTAAATLETISNSTDCGPNPSWLTLDYSKNLLFCLDEGFTGPYGGVTSFYANDDGTLTLLNKLDVIQGPVSIAEFGVGGHGLAIAHYSGSSVSVVGFTPEGNLTLVQNETYALDGPGPNPERQEAPHPHEAILDPTASFVLVPDLGADIVRIYQADAGTLALTPVAPLTVAPGSGPRHGAFTVTPSTTYFYLISELGNSITGYEVTYNDDKTLGFDELFVIPTHGEETALPAGTGAAEILVSPDGKYLIASSRWENSFNITNFDPNNSTEIPSDPIITFSIDRATGSLTKVQEFPAGGSGPRHFSINADGNLLAVALQADGRVVVIDRDVETGELQDYVAYTNIEGEVTAAIFREDYHTF</sequence>
<proteinExistence type="predicted"/>
<name>A0ACC0DFC3_9PEZI</name>
<gene>
    <name evidence="1" type="ORF">F4821DRAFT_226734</name>
</gene>
<comment type="caution">
    <text evidence="1">The sequence shown here is derived from an EMBL/GenBank/DDBJ whole genome shotgun (WGS) entry which is preliminary data.</text>
</comment>